<comment type="caution">
    <text evidence="1">The sequence shown here is derived from an EMBL/GenBank/DDBJ whole genome shotgun (WGS) entry which is preliminary data.</text>
</comment>
<dbReference type="Proteomes" id="UP000242224">
    <property type="component" value="Unassembled WGS sequence"/>
</dbReference>
<keyword evidence="2" id="KW-1185">Reference proteome</keyword>
<dbReference type="EMBL" id="MPZS01000001">
    <property type="protein sequence ID" value="OOY12965.1"/>
    <property type="molecule type" value="Genomic_DNA"/>
</dbReference>
<name>A0ABX3MNH4_9RHOB</name>
<dbReference type="InterPro" id="IPR036388">
    <property type="entry name" value="WH-like_DNA-bd_sf"/>
</dbReference>
<reference evidence="1 2" key="1">
    <citation type="submission" date="2016-11" db="EMBL/GenBank/DDBJ databases">
        <title>A multilocus sequence analysis scheme for characterization of bacteria in the genus Thioclava.</title>
        <authorList>
            <person name="Liu Y."/>
            <person name="Shao Z."/>
        </authorList>
    </citation>
    <scope>NUCLEOTIDE SEQUENCE [LARGE SCALE GENOMIC DNA]</scope>
    <source>
        <strain evidence="1 2">11.10-0-13</strain>
    </source>
</reference>
<evidence type="ECO:0000313" key="1">
    <source>
        <dbReference type="EMBL" id="OOY12965.1"/>
    </source>
</evidence>
<dbReference type="SUPFAM" id="SSF46785">
    <property type="entry name" value="Winged helix' DNA-binding domain"/>
    <property type="match status" value="1"/>
</dbReference>
<dbReference type="InterPro" id="IPR036390">
    <property type="entry name" value="WH_DNA-bd_sf"/>
</dbReference>
<gene>
    <name evidence="1" type="ORF">BMG00_03900</name>
</gene>
<sequence>MTRNRAETIYDTPLPEELRLAVRAQTQAQIIECLNRFYMLETEMWGKPVDALIVRMVVQGRLQGRLYDLSALSAALGLPIATLHRKVADLVEGGHLRRERRGKSVYLVPTDETCGALDESFEAMVAALRRLYRGGVLKEGEGDGPFCPP</sequence>
<accession>A0ABX3MNH4</accession>
<proteinExistence type="predicted"/>
<evidence type="ECO:0000313" key="2">
    <source>
        <dbReference type="Proteomes" id="UP000242224"/>
    </source>
</evidence>
<protein>
    <recommendedName>
        <fullName evidence="3">HTH iclR-type domain-containing protein</fullName>
    </recommendedName>
</protein>
<organism evidence="1 2">
    <name type="scientific">Thioclava marina</name>
    <dbReference type="NCBI Taxonomy" id="1915077"/>
    <lineage>
        <taxon>Bacteria</taxon>
        <taxon>Pseudomonadati</taxon>
        <taxon>Pseudomonadota</taxon>
        <taxon>Alphaproteobacteria</taxon>
        <taxon>Rhodobacterales</taxon>
        <taxon>Paracoccaceae</taxon>
        <taxon>Thioclava</taxon>
    </lineage>
</organism>
<dbReference type="Gene3D" id="1.10.10.10">
    <property type="entry name" value="Winged helix-like DNA-binding domain superfamily/Winged helix DNA-binding domain"/>
    <property type="match status" value="1"/>
</dbReference>
<evidence type="ECO:0008006" key="3">
    <source>
        <dbReference type="Google" id="ProtNLM"/>
    </source>
</evidence>
<dbReference type="RefSeq" id="WP_078573431.1">
    <property type="nucleotide sequence ID" value="NZ_JACIZB010000018.1"/>
</dbReference>